<dbReference type="GeneID" id="69698102"/>
<protein>
    <submittedName>
        <fullName evidence="1">Uncharacterized protein</fullName>
    </submittedName>
</protein>
<accession>A0A222EU12</accession>
<name>A0A222EU12_9SPHN</name>
<dbReference type="EMBL" id="CP032228">
    <property type="protein sequence ID" value="QFI63970.1"/>
    <property type="molecule type" value="Genomic_DNA"/>
</dbReference>
<evidence type="ECO:0000313" key="1">
    <source>
        <dbReference type="EMBL" id="QFI63970.1"/>
    </source>
</evidence>
<dbReference type="RefSeq" id="WP_067464511.1">
    <property type="nucleotide sequence ID" value="NZ_CP022528.1"/>
</dbReference>
<organism evidence="1 2">
    <name type="scientific">Qipengyuania flava</name>
    <dbReference type="NCBI Taxonomy" id="192812"/>
    <lineage>
        <taxon>Bacteria</taxon>
        <taxon>Pseudomonadati</taxon>
        <taxon>Pseudomonadota</taxon>
        <taxon>Alphaproteobacteria</taxon>
        <taxon>Sphingomonadales</taxon>
        <taxon>Erythrobacteraceae</taxon>
        <taxon>Qipengyuania</taxon>
    </lineage>
</organism>
<gene>
    <name evidence="1" type="ORF">D0Y83_12350</name>
</gene>
<evidence type="ECO:0000313" key="2">
    <source>
        <dbReference type="Proteomes" id="UP000325385"/>
    </source>
</evidence>
<reference evidence="2" key="1">
    <citation type="submission" date="2018-09" db="EMBL/GenBank/DDBJ databases">
        <title>Nocardia yunnanensis sp. nov., an actinomycete isolated from a soil sample.</title>
        <authorList>
            <person name="Zhang J."/>
        </authorList>
    </citation>
    <scope>NUCLEOTIDE SEQUENCE [LARGE SCALE GENOMIC DNA]</scope>
    <source>
        <strain evidence="2">21-3</strain>
    </source>
</reference>
<dbReference type="AlphaFoldDB" id="A0A222EU12"/>
<dbReference type="Proteomes" id="UP000325385">
    <property type="component" value="Chromosome"/>
</dbReference>
<sequence length="127" mass="13646">MRNTIYYIVGGSLASISIPALAQDAPMQDAAPEVVAESSAALSAEQQASYDGWPAEQQAQFDTWPGEVQTYYWTLTPERQSLFWRISDANKVTLAGLSAEQQAQAWTQIEGQAAAQAATAGTETDGM</sequence>
<proteinExistence type="predicted"/>